<dbReference type="Gene3D" id="3.40.50.300">
    <property type="entry name" value="P-loop containing nucleotide triphosphate hydrolases"/>
    <property type="match status" value="2"/>
</dbReference>
<dbReference type="AlphaFoldDB" id="A0A515EQQ9"/>
<keyword evidence="1" id="KW-0680">Restriction system</keyword>
<gene>
    <name evidence="3" type="ORF">EXZ61_12925</name>
</gene>
<sequence length="1156" mass="129263">MAKQGFIENDFQHGMFVPFLTSNPDLGLSWIKGDQMRMSGADRARWICSEDLLHFIREGNERNAEAFKQLLPQFKDEADLFESFLNESLLPKVASSGNAARLLRETIGFRDVQFRLWNEAPKVGQNETQKLDFLKNRGRVFTELSFERTFTNAGLRFNRRPDATFFVNGIYLGAAELKTAQTGQSAGVNGRKKIAHDLIELAQMALKEARALWNQTSAAPWPGYASDKLPAVIRNKIDVDCAVYIKACHVVAVDMGALYVTSDLEWVVADVDRILSGQNQAMEFSKLSERVVDKISRAPEIMGMTPFETITEHLESLYSLRDGVDREAFYFNQTWSPNSSNKQSEPLKPRPAQRIMLHRTVKRVRELYANECKPKISESDIRQELALMSQGLSAKEVDEIVEESLKYKNGAKSHSVLLQGAAGLGKTYLIVWLAQALYEMNDAKGHGYQPLFDQIILLTDRTELRANIAKDAANLGSTSKIIEEAETFADLRRIVEAGTNRIVVVNIQKFASLSKLAQEDATLSALLRSKRVAILIDEVHRSQNGVMHDATLELFNDWNSLTPDDNKRNLIIGLTATPKDEALASFGEWRRPAAPGDRYRWAPFASYSMAQAIKDGVVLNPIQSIFKFSDELVYDLGEIQSSVDAKGLTASALKAPTSDAVYENPSRQRLVAEKIAGIFVSKTMMAIRRRGLLVGEGKAMVACASIKAAVAMQAYLKEAMQTLANDPAYKDRSAHIAACPVLILYSDKQGETPCSQLNGGKSQKAILDEFRRKGVEEINEPGKIKCRNAIIIVVDMLLTGFDEKTLHTLFINRNLDDVALFQAACRINRTNKNKHDCLIVDFSREGVVSKNLPLVFAKYGGLTVSALDAMHMNEKMDAAWKAFFGDKDINSHFQTWKATLAGGKDHHGAVKLSDWLDQLVQSDKSRALLLKKAGAAWVGSREKLMALLDFDRQGLTKHKDQRQVDFVQQVVKHLAAKGKAEDESIDVLFDVIQVEQTETYELDVLGESGPQESHDSKRQASIDANGLAITDIESSLEVIDILRVLELEETKKAQAIQALRDFVHGLFIEIEACGAKDDRVGNSGFYRKALTAWLEGKSDFPWDDRLQQFNRLFNKARSSAKFTTSDFARVALTALSKRSEMLMDDYDHYISNKKTI</sequence>
<dbReference type="GO" id="GO:0004519">
    <property type="term" value="F:endonuclease activity"/>
    <property type="evidence" value="ECO:0007669"/>
    <property type="project" value="UniProtKB-KW"/>
</dbReference>
<dbReference type="Pfam" id="PF18766">
    <property type="entry name" value="SWI2_SNF2"/>
    <property type="match status" value="1"/>
</dbReference>
<reference evidence="4" key="2">
    <citation type="journal article" date="2020" name="Int. J. Syst. Evol. Microbiol.">
        <title>Genomic insights into a novel species Rhodoferax aquaticus sp. nov., isolated from freshwater.</title>
        <authorList>
            <person name="Li T."/>
            <person name="Zhuo Y."/>
            <person name="Jin C.Z."/>
            <person name="Wu X."/>
            <person name="Ko S.R."/>
            <person name="Jin F.J."/>
            <person name="Ahn C.Y."/>
            <person name="Oh H.M."/>
            <person name="Lee H.G."/>
            <person name="Jin L."/>
        </authorList>
    </citation>
    <scope>NUCLEOTIDE SEQUENCE [LARGE SCALE GENOMIC DNA]</scope>
    <source>
        <strain evidence="4">Gr-4</strain>
    </source>
</reference>
<dbReference type="PANTHER" id="PTHR30195:SF15">
    <property type="entry name" value="TYPE I RESTRICTION ENZYME HINDI ENDONUCLEASE SUBUNIT"/>
    <property type="match status" value="1"/>
</dbReference>
<keyword evidence="4" id="KW-1185">Reference proteome</keyword>
<dbReference type="Pfam" id="PF22679">
    <property type="entry name" value="T1R_D3-like"/>
    <property type="match status" value="1"/>
</dbReference>
<dbReference type="EMBL" id="CP036282">
    <property type="protein sequence ID" value="QDL54994.1"/>
    <property type="molecule type" value="Genomic_DNA"/>
</dbReference>
<organism evidence="3 4">
    <name type="scientific">Rhodoferax aquaticus</name>
    <dbReference type="NCBI Taxonomy" id="2527691"/>
    <lineage>
        <taxon>Bacteria</taxon>
        <taxon>Pseudomonadati</taxon>
        <taxon>Pseudomonadota</taxon>
        <taxon>Betaproteobacteria</taxon>
        <taxon>Burkholderiales</taxon>
        <taxon>Comamonadaceae</taxon>
        <taxon>Rhodoferax</taxon>
    </lineage>
</organism>
<dbReference type="InterPro" id="IPR027417">
    <property type="entry name" value="P-loop_NTPase"/>
</dbReference>
<dbReference type="InterPro" id="IPR040980">
    <property type="entry name" value="SWI2_SNF2"/>
</dbReference>
<keyword evidence="3" id="KW-0255">Endonuclease</keyword>
<proteinExistence type="predicted"/>
<dbReference type="InterPro" id="IPR051268">
    <property type="entry name" value="Type-I_R_enzyme_R_subunit"/>
</dbReference>
<dbReference type="InterPro" id="IPR014001">
    <property type="entry name" value="Helicase_ATP-bd"/>
</dbReference>
<dbReference type="Proteomes" id="UP000317365">
    <property type="component" value="Chromosome"/>
</dbReference>
<dbReference type="RefSeq" id="WP_142812154.1">
    <property type="nucleotide sequence ID" value="NZ_CP036282.1"/>
</dbReference>
<protein>
    <submittedName>
        <fullName evidence="3">Type I restriction endonuclease subunit R</fullName>
    </submittedName>
</protein>
<keyword evidence="3" id="KW-0540">Nuclease</keyword>
<evidence type="ECO:0000256" key="1">
    <source>
        <dbReference type="ARBA" id="ARBA00022747"/>
    </source>
</evidence>
<dbReference type="SUPFAM" id="SSF52540">
    <property type="entry name" value="P-loop containing nucleoside triphosphate hydrolases"/>
    <property type="match status" value="1"/>
</dbReference>
<name>A0A515EQQ9_9BURK</name>
<dbReference type="InterPro" id="IPR055180">
    <property type="entry name" value="HsdR_RecA-like_helicase_dom_2"/>
</dbReference>
<dbReference type="SMART" id="SM00487">
    <property type="entry name" value="DEXDc"/>
    <property type="match status" value="1"/>
</dbReference>
<dbReference type="PANTHER" id="PTHR30195">
    <property type="entry name" value="TYPE I SITE-SPECIFIC DEOXYRIBONUCLEASE PROTEIN SUBUNIT M AND R"/>
    <property type="match status" value="1"/>
</dbReference>
<evidence type="ECO:0000259" key="2">
    <source>
        <dbReference type="SMART" id="SM00487"/>
    </source>
</evidence>
<keyword evidence="3" id="KW-0378">Hydrolase</keyword>
<reference evidence="4" key="1">
    <citation type="submission" date="2019-02" db="EMBL/GenBank/DDBJ databases">
        <title>Complete genome sequence of Rhodoferax sp. Gr-4.</title>
        <authorList>
            <person name="Jin L."/>
        </authorList>
    </citation>
    <scope>NUCLEOTIDE SEQUENCE [LARGE SCALE GENOMIC DNA]</scope>
    <source>
        <strain evidence="4">Gr-4</strain>
    </source>
</reference>
<evidence type="ECO:0000313" key="4">
    <source>
        <dbReference type="Proteomes" id="UP000317365"/>
    </source>
</evidence>
<dbReference type="REBASE" id="351039">
    <property type="entry name" value="RspGr4ORF12940P"/>
</dbReference>
<evidence type="ECO:0000313" key="3">
    <source>
        <dbReference type="EMBL" id="QDL54994.1"/>
    </source>
</evidence>
<accession>A0A515EQQ9</accession>
<dbReference type="KEGG" id="rhg:EXZ61_12925"/>
<dbReference type="GO" id="GO:0009307">
    <property type="term" value="P:DNA restriction-modification system"/>
    <property type="evidence" value="ECO:0007669"/>
    <property type="project" value="UniProtKB-KW"/>
</dbReference>
<feature type="domain" description="Helicase ATP-binding" evidence="2">
    <location>
        <begin position="345"/>
        <end position="601"/>
    </location>
</feature>